<keyword evidence="2" id="KW-0813">Transport</keyword>
<dbReference type="InterPro" id="IPR050173">
    <property type="entry name" value="ABC_transporter_C-like"/>
</dbReference>
<dbReference type="Pfam" id="PF00664">
    <property type="entry name" value="ABC_membrane"/>
    <property type="match status" value="1"/>
</dbReference>
<dbReference type="GO" id="GO:0005524">
    <property type="term" value="F:ATP binding"/>
    <property type="evidence" value="ECO:0007669"/>
    <property type="project" value="UniProtKB-KW"/>
</dbReference>
<feature type="domain" description="ABC transmembrane type-1" evidence="9">
    <location>
        <begin position="56"/>
        <end position="339"/>
    </location>
</feature>
<feature type="transmembrane region" description="Helical" evidence="8">
    <location>
        <begin position="319"/>
        <end position="341"/>
    </location>
</feature>
<evidence type="ECO:0000256" key="6">
    <source>
        <dbReference type="ARBA" id="ARBA00022989"/>
    </source>
</evidence>
<name>A0A284RRK4_ARMOS</name>
<dbReference type="SUPFAM" id="SSF90123">
    <property type="entry name" value="ABC transporter transmembrane region"/>
    <property type="match status" value="1"/>
</dbReference>
<evidence type="ECO:0000256" key="7">
    <source>
        <dbReference type="ARBA" id="ARBA00023136"/>
    </source>
</evidence>
<dbReference type="Gene3D" id="1.20.1560.10">
    <property type="entry name" value="ABC transporter type 1, transmembrane domain"/>
    <property type="match status" value="1"/>
</dbReference>
<feature type="transmembrane region" description="Helical" evidence="8">
    <location>
        <begin position="274"/>
        <end position="299"/>
    </location>
</feature>
<reference evidence="11" key="1">
    <citation type="journal article" date="2017" name="Nat. Ecol. Evol.">
        <title>Genome expansion and lineage-specific genetic innovations in the forest pathogenic fungi Armillaria.</title>
        <authorList>
            <person name="Sipos G."/>
            <person name="Prasanna A.N."/>
            <person name="Walter M.C."/>
            <person name="O'Connor E."/>
            <person name="Balint B."/>
            <person name="Krizsan K."/>
            <person name="Kiss B."/>
            <person name="Hess J."/>
            <person name="Varga T."/>
            <person name="Slot J."/>
            <person name="Riley R."/>
            <person name="Boka B."/>
            <person name="Rigling D."/>
            <person name="Barry K."/>
            <person name="Lee J."/>
            <person name="Mihaltcheva S."/>
            <person name="LaButti K."/>
            <person name="Lipzen A."/>
            <person name="Waldron R."/>
            <person name="Moloney N.M."/>
            <person name="Sperisen C."/>
            <person name="Kredics L."/>
            <person name="Vagvoelgyi C."/>
            <person name="Patrignani A."/>
            <person name="Fitzpatrick D."/>
            <person name="Nagy I."/>
            <person name="Doyle S."/>
            <person name="Anderson J.B."/>
            <person name="Grigoriev I.V."/>
            <person name="Gueldener U."/>
            <person name="Muensterkoetter M."/>
            <person name="Nagy L.G."/>
        </authorList>
    </citation>
    <scope>NUCLEOTIDE SEQUENCE [LARGE SCALE GENOMIC DNA]</scope>
    <source>
        <strain evidence="11">C18/9</strain>
    </source>
</reference>
<evidence type="ECO:0000313" key="11">
    <source>
        <dbReference type="Proteomes" id="UP000219338"/>
    </source>
</evidence>
<feature type="transmembrane region" description="Helical" evidence="8">
    <location>
        <begin position="169"/>
        <end position="187"/>
    </location>
</feature>
<keyword evidence="11" id="KW-1185">Reference proteome</keyword>
<dbReference type="InterPro" id="IPR036640">
    <property type="entry name" value="ABC1_TM_sf"/>
</dbReference>
<evidence type="ECO:0000256" key="2">
    <source>
        <dbReference type="ARBA" id="ARBA00022448"/>
    </source>
</evidence>
<dbReference type="OMA" id="HKSHRIT"/>
<protein>
    <recommendedName>
        <fullName evidence="9">ABC transmembrane type-1 domain-containing protein</fullName>
    </recommendedName>
</protein>
<dbReference type="PANTHER" id="PTHR24223">
    <property type="entry name" value="ATP-BINDING CASSETTE SUB-FAMILY C"/>
    <property type="match status" value="1"/>
</dbReference>
<evidence type="ECO:0000256" key="5">
    <source>
        <dbReference type="ARBA" id="ARBA00022840"/>
    </source>
</evidence>
<dbReference type="Proteomes" id="UP000219338">
    <property type="component" value="Unassembled WGS sequence"/>
</dbReference>
<dbReference type="InterPro" id="IPR011527">
    <property type="entry name" value="ABC1_TM_dom"/>
</dbReference>
<dbReference type="EMBL" id="FUEG01000014">
    <property type="protein sequence ID" value="SJL11399.1"/>
    <property type="molecule type" value="Genomic_DNA"/>
</dbReference>
<dbReference type="CDD" id="cd18579">
    <property type="entry name" value="ABC_6TM_ABCC_D1"/>
    <property type="match status" value="1"/>
</dbReference>
<keyword evidence="7 8" id="KW-0472">Membrane</keyword>
<dbReference type="AlphaFoldDB" id="A0A284RRK4"/>
<dbReference type="STRING" id="47428.A0A284RRK4"/>
<dbReference type="InterPro" id="IPR044746">
    <property type="entry name" value="ABCC_6TM_D1"/>
</dbReference>
<comment type="subcellular location">
    <subcellularLocation>
        <location evidence="1">Membrane</location>
        <topology evidence="1">Multi-pass membrane protein</topology>
    </subcellularLocation>
</comment>
<gene>
    <name evidence="10" type="ORF">ARMOST_14802</name>
</gene>
<evidence type="ECO:0000259" key="9">
    <source>
        <dbReference type="PROSITE" id="PS50929"/>
    </source>
</evidence>
<feature type="transmembrane region" description="Helical" evidence="8">
    <location>
        <begin position="36"/>
        <end position="58"/>
    </location>
</feature>
<feature type="transmembrane region" description="Helical" evidence="8">
    <location>
        <begin position="90"/>
        <end position="117"/>
    </location>
</feature>
<organism evidence="10 11">
    <name type="scientific">Armillaria ostoyae</name>
    <name type="common">Armillaria root rot fungus</name>
    <dbReference type="NCBI Taxonomy" id="47428"/>
    <lineage>
        <taxon>Eukaryota</taxon>
        <taxon>Fungi</taxon>
        <taxon>Dikarya</taxon>
        <taxon>Basidiomycota</taxon>
        <taxon>Agaricomycotina</taxon>
        <taxon>Agaricomycetes</taxon>
        <taxon>Agaricomycetidae</taxon>
        <taxon>Agaricales</taxon>
        <taxon>Marasmiineae</taxon>
        <taxon>Physalacriaceae</taxon>
        <taxon>Armillaria</taxon>
    </lineage>
</organism>
<keyword evidence="5" id="KW-0067">ATP-binding</keyword>
<evidence type="ECO:0000256" key="3">
    <source>
        <dbReference type="ARBA" id="ARBA00022692"/>
    </source>
</evidence>
<accession>A0A284RRK4</accession>
<proteinExistence type="predicted"/>
<evidence type="ECO:0000256" key="4">
    <source>
        <dbReference type="ARBA" id="ARBA00022741"/>
    </source>
</evidence>
<evidence type="ECO:0000256" key="8">
    <source>
        <dbReference type="SAM" id="Phobius"/>
    </source>
</evidence>
<evidence type="ECO:0000256" key="1">
    <source>
        <dbReference type="ARBA" id="ARBA00004141"/>
    </source>
</evidence>
<feature type="transmembrane region" description="Helical" evidence="8">
    <location>
        <begin position="193"/>
        <end position="211"/>
    </location>
</feature>
<keyword evidence="3 8" id="KW-0812">Transmembrane</keyword>
<evidence type="ECO:0000313" key="10">
    <source>
        <dbReference type="EMBL" id="SJL11399.1"/>
    </source>
</evidence>
<dbReference type="GO" id="GO:0016020">
    <property type="term" value="C:membrane"/>
    <property type="evidence" value="ECO:0007669"/>
    <property type="project" value="UniProtKB-SubCell"/>
</dbReference>
<dbReference type="GO" id="GO:0140359">
    <property type="term" value="F:ABC-type transporter activity"/>
    <property type="evidence" value="ECO:0007669"/>
    <property type="project" value="InterPro"/>
</dbReference>
<sequence>MEDLPELQHNMASDQLYKHFDHFWNKEKERHSSSTSLLRAILYAFYPTLLASVPPTIIRSLAQPVQPVLVNAVLHFMESYSTPNPEPGQWGWALVGSFAIVFLGLAAGTSQYFYYIYRSGAYIRGAMIEAIYRKSLNLSSDTVGDATGGNALNLVSVDLERITLAIDPLHQLWSSLIVIGIGLYILYTQLGVSFVSAVIVTAVIMILTPILSRRIDGLQDAWSTRTDSRMSLIAGIFHQIKAIKLSAYEPELIDKVWQYRSEELSSMRRFWKDFAVVVCVTNTALNMLSLFTLGTYAIVDHLSGSRSLDTSRLFTSYTVISIISAPLFSVGQNYGTVLAAYNSVKRLETYLLSMEASVECLDEE</sequence>
<keyword evidence="4" id="KW-0547">Nucleotide-binding</keyword>
<dbReference type="OrthoDB" id="6500128at2759"/>
<dbReference type="PROSITE" id="PS50929">
    <property type="entry name" value="ABC_TM1F"/>
    <property type="match status" value="1"/>
</dbReference>
<dbReference type="PANTHER" id="PTHR24223:SF399">
    <property type="entry name" value="ABC TRANSPORTER ATNG"/>
    <property type="match status" value="1"/>
</dbReference>
<keyword evidence="6 8" id="KW-1133">Transmembrane helix</keyword>